<name>A0A841C8V7_9LACT</name>
<dbReference type="Pfam" id="PF01503">
    <property type="entry name" value="PRA-PH"/>
    <property type="match status" value="1"/>
</dbReference>
<dbReference type="SFLD" id="SFLDG01140">
    <property type="entry name" value="C2.B:_Phosphomannomutase_and_P"/>
    <property type="match status" value="1"/>
</dbReference>
<dbReference type="InterPro" id="IPR023214">
    <property type="entry name" value="HAD_sf"/>
</dbReference>
<dbReference type="PANTHER" id="PTHR10000">
    <property type="entry name" value="PHOSPHOSERINE PHOSPHATASE"/>
    <property type="match status" value="1"/>
</dbReference>
<dbReference type="AlphaFoldDB" id="A0A841C8V7"/>
<organism evidence="1 2">
    <name type="scientific">Lactovum miscens</name>
    <dbReference type="NCBI Taxonomy" id="190387"/>
    <lineage>
        <taxon>Bacteria</taxon>
        <taxon>Bacillati</taxon>
        <taxon>Bacillota</taxon>
        <taxon>Bacilli</taxon>
        <taxon>Lactobacillales</taxon>
        <taxon>Streptococcaceae</taxon>
        <taxon>Lactovum</taxon>
    </lineage>
</organism>
<dbReference type="NCBIfam" id="TIGR01484">
    <property type="entry name" value="HAD-SF-IIB"/>
    <property type="match status" value="1"/>
</dbReference>
<proteinExistence type="predicted"/>
<dbReference type="GO" id="GO:0000287">
    <property type="term" value="F:magnesium ion binding"/>
    <property type="evidence" value="ECO:0007669"/>
    <property type="project" value="TreeGrafter"/>
</dbReference>
<accession>A0A841C8V7</accession>
<dbReference type="Gene3D" id="3.30.1240.10">
    <property type="match status" value="1"/>
</dbReference>
<dbReference type="InterPro" id="IPR000150">
    <property type="entry name" value="Cof"/>
</dbReference>
<dbReference type="Gene3D" id="1.10.3420.10">
    <property type="entry name" value="putative ntp pyrophosphohydrolase like domain"/>
    <property type="match status" value="1"/>
</dbReference>
<dbReference type="SUPFAM" id="SSF56784">
    <property type="entry name" value="HAD-like"/>
    <property type="match status" value="1"/>
</dbReference>
<evidence type="ECO:0008006" key="3">
    <source>
        <dbReference type="Google" id="ProtNLM"/>
    </source>
</evidence>
<dbReference type="EMBL" id="JACHHV010000052">
    <property type="protein sequence ID" value="MBB5888774.1"/>
    <property type="molecule type" value="Genomic_DNA"/>
</dbReference>
<dbReference type="SFLD" id="SFLDG01144">
    <property type="entry name" value="C2.B.4:_PGP_Like"/>
    <property type="match status" value="1"/>
</dbReference>
<keyword evidence="2" id="KW-1185">Reference proteome</keyword>
<evidence type="ECO:0000313" key="2">
    <source>
        <dbReference type="Proteomes" id="UP000562464"/>
    </source>
</evidence>
<dbReference type="Proteomes" id="UP000562464">
    <property type="component" value="Unassembled WGS sequence"/>
</dbReference>
<dbReference type="Pfam" id="PF08282">
    <property type="entry name" value="Hydrolase_3"/>
    <property type="match status" value="1"/>
</dbReference>
<dbReference type="NCBIfam" id="TIGR00099">
    <property type="entry name" value="Cof-subfamily"/>
    <property type="match status" value="1"/>
</dbReference>
<reference evidence="1 2" key="1">
    <citation type="submission" date="2020-08" db="EMBL/GenBank/DDBJ databases">
        <title>Genomic Encyclopedia of Type Strains, Phase IV (KMG-IV): sequencing the most valuable type-strain genomes for metagenomic binning, comparative biology and taxonomic classification.</title>
        <authorList>
            <person name="Goeker M."/>
        </authorList>
    </citation>
    <scope>NUCLEOTIDE SEQUENCE [LARGE SCALE GENOMIC DNA]</scope>
    <source>
        <strain evidence="1 2">DSM 14925</strain>
    </source>
</reference>
<protein>
    <recommendedName>
        <fullName evidence="3">Haloacid dehalogenase</fullName>
    </recommendedName>
</protein>
<evidence type="ECO:0000313" key="1">
    <source>
        <dbReference type="EMBL" id="MBB5888774.1"/>
    </source>
</evidence>
<dbReference type="PROSITE" id="PS01228">
    <property type="entry name" value="COF_1"/>
    <property type="match status" value="1"/>
</dbReference>
<dbReference type="RefSeq" id="WP_183541219.1">
    <property type="nucleotide sequence ID" value="NZ_JACHHV010000052.1"/>
</dbReference>
<dbReference type="GO" id="GO:0016791">
    <property type="term" value="F:phosphatase activity"/>
    <property type="evidence" value="ECO:0007669"/>
    <property type="project" value="UniProtKB-ARBA"/>
</dbReference>
<dbReference type="InterPro" id="IPR023292">
    <property type="entry name" value="NTP_PyroPHydrolase-like_dom_sf"/>
</dbReference>
<sequence length="462" mass="51597">MTDVKAVFFDLDGTLLTPTRGIAPSTRRAIIDMRRNGILVGIATGRGPAFAAPLLEELNLNFAITYNGQYILDSKNVYYEHPMDKKLITKIIRYAADNHRDLSFGKADGITGSGLLKFGETRTAGYIAGILPAFMANFARALFKNLIRKFRPVVYNLHKLMKDPIYQIMMVSTADESNKLLEKFPGLNVTRSNPYSADLLSVGTSKLRGIKKLGEIFGFSLTEVMCFGDSENDMEMLDGSGYGVAMGNAHPAVKEISDYVTASNGADGIAKALAYYGLVEFDENSSFISKDNEYNLVKEFHRLMDGKTQEVPKLFSINEAEQRAAFQIEEIVEFLKASSGMDGDQFDQSVIQMHKEIDRAAEKVISKPAEGSPLTQQTDSLIDLLYFVYGSLILSGVDPYEIFRIVHKSNMAKIFPDGKPHFDPNSGKLLKPDNWKVKYSPEQDIKRELDRQTRVAEKKIKK</sequence>
<dbReference type="InterPro" id="IPR006379">
    <property type="entry name" value="HAD-SF_hydro_IIB"/>
</dbReference>
<dbReference type="SFLD" id="SFLDS00003">
    <property type="entry name" value="Haloacid_Dehalogenase"/>
    <property type="match status" value="1"/>
</dbReference>
<gene>
    <name evidence="1" type="ORF">HNQ37_001691</name>
</gene>
<dbReference type="InterPro" id="IPR021130">
    <property type="entry name" value="PRib-ATP_PPHydrolase-like"/>
</dbReference>
<dbReference type="GO" id="GO:0005829">
    <property type="term" value="C:cytosol"/>
    <property type="evidence" value="ECO:0007669"/>
    <property type="project" value="TreeGrafter"/>
</dbReference>
<dbReference type="PANTHER" id="PTHR10000:SF25">
    <property type="entry name" value="PHOSPHATASE YKRA-RELATED"/>
    <property type="match status" value="1"/>
</dbReference>
<dbReference type="Gene3D" id="3.40.50.1000">
    <property type="entry name" value="HAD superfamily/HAD-like"/>
    <property type="match status" value="1"/>
</dbReference>
<dbReference type="InterPro" id="IPR036412">
    <property type="entry name" value="HAD-like_sf"/>
</dbReference>
<comment type="caution">
    <text evidence="1">The sequence shown here is derived from an EMBL/GenBank/DDBJ whole genome shotgun (WGS) entry which is preliminary data.</text>
</comment>